<evidence type="ECO:0000313" key="1">
    <source>
        <dbReference type="EMBL" id="MFB9953416.1"/>
    </source>
</evidence>
<reference evidence="1 2" key="1">
    <citation type="submission" date="2024-09" db="EMBL/GenBank/DDBJ databases">
        <authorList>
            <person name="Sun Q."/>
            <person name="Mori K."/>
        </authorList>
    </citation>
    <scope>NUCLEOTIDE SEQUENCE [LARGE SCALE GENOMIC DNA]</scope>
    <source>
        <strain evidence="1 2">TBRC 4938</strain>
    </source>
</reference>
<dbReference type="Proteomes" id="UP001589692">
    <property type="component" value="Unassembled WGS sequence"/>
</dbReference>
<name>A0ABV6AS27_9HYPH</name>
<proteinExistence type="predicted"/>
<dbReference type="RefSeq" id="WP_377266204.1">
    <property type="nucleotide sequence ID" value="NZ_JBHMAA010000077.1"/>
</dbReference>
<protein>
    <recommendedName>
        <fullName evidence="3">Terminase small subunit</fullName>
    </recommendedName>
</protein>
<gene>
    <name evidence="1" type="ORF">ACFFP0_31650</name>
</gene>
<comment type="caution">
    <text evidence="1">The sequence shown here is derived from an EMBL/GenBank/DDBJ whole genome shotgun (WGS) entry which is preliminary data.</text>
</comment>
<organism evidence="1 2">
    <name type="scientific">Rhizobium puerariae</name>
    <dbReference type="NCBI Taxonomy" id="1585791"/>
    <lineage>
        <taxon>Bacteria</taxon>
        <taxon>Pseudomonadati</taxon>
        <taxon>Pseudomonadota</taxon>
        <taxon>Alphaproteobacteria</taxon>
        <taxon>Hyphomicrobiales</taxon>
        <taxon>Rhizobiaceae</taxon>
        <taxon>Rhizobium/Agrobacterium group</taxon>
        <taxon>Rhizobium</taxon>
    </lineage>
</organism>
<sequence>MSEALIETKAAFARRLNVSPGYVSNLVKQGLPVAPDGQVPVDLALAWIRKNIRSGPGRPVGSVEGGGGGGDAADLTAARTRLIIAKAEKAEMALQVQRGELMPRAEASAAIRSTMRYFRDQALLIPARYGADIAAEAEADFPRLAAAMETHLRKALHEIVVSGKSNLAAARELSKLPSILDEEEN</sequence>
<evidence type="ECO:0000313" key="2">
    <source>
        <dbReference type="Proteomes" id="UP001589692"/>
    </source>
</evidence>
<accession>A0ABV6AS27</accession>
<evidence type="ECO:0008006" key="3">
    <source>
        <dbReference type="Google" id="ProtNLM"/>
    </source>
</evidence>
<dbReference type="EMBL" id="JBHMAA010000077">
    <property type="protein sequence ID" value="MFB9953416.1"/>
    <property type="molecule type" value="Genomic_DNA"/>
</dbReference>
<keyword evidence="2" id="KW-1185">Reference proteome</keyword>